<protein>
    <submittedName>
        <fullName evidence="2">Uncharacterized protein</fullName>
    </submittedName>
</protein>
<reference evidence="2 3" key="1">
    <citation type="submission" date="2017-08" db="EMBL/GenBank/DDBJ databases">
        <title>Reclassification of Bisgaard taxon 37 and 44.</title>
        <authorList>
            <person name="Christensen H."/>
        </authorList>
    </citation>
    <scope>NUCLEOTIDE SEQUENCE [LARGE SCALE GENOMIC DNA]</scope>
    <source>
        <strain evidence="2 3">111</strain>
    </source>
</reference>
<dbReference type="AlphaFoldDB" id="A0A3A1YGV7"/>
<dbReference type="RefSeq" id="WP_119531578.1">
    <property type="nucleotide sequence ID" value="NZ_JBHSSP010000039.1"/>
</dbReference>
<sequence>MSGNLVLDIFLISITFGLAASFLSFAIASYQNFKNNNYDCVMLALFMISSFFAAGLSSVATLTIINY</sequence>
<keyword evidence="1" id="KW-1133">Transmembrane helix</keyword>
<dbReference type="EMBL" id="NRJG01000086">
    <property type="protein sequence ID" value="RIY37473.1"/>
    <property type="molecule type" value="Genomic_DNA"/>
</dbReference>
<feature type="transmembrane region" description="Helical" evidence="1">
    <location>
        <begin position="40"/>
        <end position="65"/>
    </location>
</feature>
<evidence type="ECO:0000256" key="1">
    <source>
        <dbReference type="SAM" id="Phobius"/>
    </source>
</evidence>
<dbReference type="Proteomes" id="UP000265916">
    <property type="component" value="Unassembled WGS sequence"/>
</dbReference>
<keyword evidence="1" id="KW-0812">Transmembrane</keyword>
<keyword evidence="3" id="KW-1185">Reference proteome</keyword>
<evidence type="ECO:0000313" key="3">
    <source>
        <dbReference type="Proteomes" id="UP000265916"/>
    </source>
</evidence>
<name>A0A3A1YGV7_9GAMM</name>
<keyword evidence="1" id="KW-0472">Membrane</keyword>
<accession>A0A3A1YGV7</accession>
<organism evidence="2 3">
    <name type="scientific">Psittacicella hinzii</name>
    <dbReference type="NCBI Taxonomy" id="2028575"/>
    <lineage>
        <taxon>Bacteria</taxon>
        <taxon>Pseudomonadati</taxon>
        <taxon>Pseudomonadota</taxon>
        <taxon>Gammaproteobacteria</taxon>
        <taxon>Pasteurellales</taxon>
        <taxon>Psittacicellaceae</taxon>
        <taxon>Psittacicella</taxon>
    </lineage>
</organism>
<evidence type="ECO:0000313" key="2">
    <source>
        <dbReference type="EMBL" id="RIY37473.1"/>
    </source>
</evidence>
<comment type="caution">
    <text evidence="2">The sequence shown here is derived from an EMBL/GenBank/DDBJ whole genome shotgun (WGS) entry which is preliminary data.</text>
</comment>
<proteinExistence type="predicted"/>
<gene>
    <name evidence="2" type="ORF">CKF58_04955</name>
</gene>
<feature type="transmembrane region" description="Helical" evidence="1">
    <location>
        <begin position="6"/>
        <end position="28"/>
    </location>
</feature>